<evidence type="ECO:0000313" key="1">
    <source>
        <dbReference type="EMBL" id="GEU56229.1"/>
    </source>
</evidence>
<dbReference type="EMBL" id="BKCJ010003627">
    <property type="protein sequence ID" value="GEU56229.1"/>
    <property type="molecule type" value="Genomic_DNA"/>
</dbReference>
<comment type="caution">
    <text evidence="1">The sequence shown here is derived from an EMBL/GenBank/DDBJ whole genome shotgun (WGS) entry which is preliminary data.</text>
</comment>
<protein>
    <submittedName>
        <fullName evidence="1">Uncharacterized protein</fullName>
    </submittedName>
</protein>
<organism evidence="1">
    <name type="scientific">Tanacetum cinerariifolium</name>
    <name type="common">Dalmatian daisy</name>
    <name type="synonym">Chrysanthemum cinerariifolium</name>
    <dbReference type="NCBI Taxonomy" id="118510"/>
    <lineage>
        <taxon>Eukaryota</taxon>
        <taxon>Viridiplantae</taxon>
        <taxon>Streptophyta</taxon>
        <taxon>Embryophyta</taxon>
        <taxon>Tracheophyta</taxon>
        <taxon>Spermatophyta</taxon>
        <taxon>Magnoliopsida</taxon>
        <taxon>eudicotyledons</taxon>
        <taxon>Gunneridae</taxon>
        <taxon>Pentapetalae</taxon>
        <taxon>asterids</taxon>
        <taxon>campanulids</taxon>
        <taxon>Asterales</taxon>
        <taxon>Asteraceae</taxon>
        <taxon>Asteroideae</taxon>
        <taxon>Anthemideae</taxon>
        <taxon>Anthemidinae</taxon>
        <taxon>Tanacetum</taxon>
    </lineage>
</organism>
<sequence length="88" mass="10500">MSFQEAYDEESCLEEQMLNFMHRFADRFARRRLEINRLKSLLDHPLVDYARYALERLTECLQVLHLPWLHPPDCGVTRVWGDLVPNAL</sequence>
<dbReference type="AlphaFoldDB" id="A0A6L2L4S4"/>
<name>A0A6L2L4S4_TANCI</name>
<proteinExistence type="predicted"/>
<gene>
    <name evidence="1" type="ORF">Tci_028207</name>
</gene>
<reference evidence="1" key="1">
    <citation type="journal article" date="2019" name="Sci. Rep.">
        <title>Draft genome of Tanacetum cinerariifolium, the natural source of mosquito coil.</title>
        <authorList>
            <person name="Yamashiro T."/>
            <person name="Shiraishi A."/>
            <person name="Satake H."/>
            <person name="Nakayama K."/>
        </authorList>
    </citation>
    <scope>NUCLEOTIDE SEQUENCE</scope>
</reference>
<accession>A0A6L2L4S4</accession>